<dbReference type="OrthoDB" id="9798761at2"/>
<name>A0A378WEF5_9NEIS</name>
<evidence type="ECO:0000259" key="1">
    <source>
        <dbReference type="Pfam" id="PF03235"/>
    </source>
</evidence>
<evidence type="ECO:0000313" key="3">
    <source>
        <dbReference type="Proteomes" id="UP000254055"/>
    </source>
</evidence>
<evidence type="ECO:0000313" key="2">
    <source>
        <dbReference type="EMBL" id="SUA35828.1"/>
    </source>
</evidence>
<reference evidence="2 3" key="1">
    <citation type="submission" date="2018-06" db="EMBL/GenBank/DDBJ databases">
        <authorList>
            <consortium name="Pathogen Informatics"/>
            <person name="Doyle S."/>
        </authorList>
    </citation>
    <scope>NUCLEOTIDE SEQUENCE [LARGE SCALE GENOMIC DNA]</scope>
    <source>
        <strain evidence="2 3">NCTC12229</strain>
    </source>
</reference>
<dbReference type="InterPro" id="IPR004919">
    <property type="entry name" value="GmrSD_N"/>
</dbReference>
<protein>
    <submittedName>
        <fullName evidence="2">Uncharacterized conserved protein</fullName>
    </submittedName>
</protein>
<dbReference type="RefSeq" id="WP_115133224.1">
    <property type="nucleotide sequence ID" value="NZ_UGRS01000001.1"/>
</dbReference>
<dbReference type="EMBL" id="UGRS01000001">
    <property type="protein sequence ID" value="SUA35828.1"/>
    <property type="molecule type" value="Genomic_DNA"/>
</dbReference>
<dbReference type="PANTHER" id="PTHR39639:SF1">
    <property type="entry name" value="DUF262 DOMAIN-CONTAINING PROTEIN"/>
    <property type="match status" value="1"/>
</dbReference>
<dbReference type="AlphaFoldDB" id="A0A378WEF5"/>
<proteinExistence type="predicted"/>
<feature type="domain" description="GmrSD restriction endonucleases N-terminal" evidence="1">
    <location>
        <begin position="53"/>
        <end position="197"/>
    </location>
</feature>
<accession>A0A378WEF5</accession>
<dbReference type="Pfam" id="PF03235">
    <property type="entry name" value="GmrSD_N"/>
    <property type="match status" value="1"/>
</dbReference>
<dbReference type="PANTHER" id="PTHR39639">
    <property type="entry name" value="CHROMOSOME 16, WHOLE GENOME SHOTGUN SEQUENCE"/>
    <property type="match status" value="1"/>
</dbReference>
<sequence>MKNRDTPHKKFINPTGYSLFAEEEQHDFELMIENQIKEHEKEIDYYVTDYPIETLVAKLDRQELFIPGYQRKNIWEKHRKSRFIESVLIGLPIPFLFFWQDPSTGNMEVVDGAQRLTALSEFIHGNLKLSDLEKLIYLNGQTYHQLLESRQKIFKNKPIRGVVLSNKTDKEARLDLFERLNTGSKNATPAEIRRGLLQGAFYDMVETLSEDKTFNELAKISKNMQDMGEREEFITRFFAYGEYLHHYSANVRKFIFDYTEIMNKEFAKNPNMRATYEQKFHEIMAFFKEKYPIGFKRDGKGQSSRTRFEGMAVSAYLAEKENPGILAQVTPKECVDIFDSKEFIEVTGSDGANATKKLHARLFFAKNAFKRNHP</sequence>
<dbReference type="REBASE" id="406433">
    <property type="entry name" value="Nzo12229ORF233P"/>
</dbReference>
<gene>
    <name evidence="2" type="ORF">NCTC12229_00235</name>
</gene>
<organism evidence="2 3">
    <name type="scientific">Neisseria zoodegmatis</name>
    <dbReference type="NCBI Taxonomy" id="326523"/>
    <lineage>
        <taxon>Bacteria</taxon>
        <taxon>Pseudomonadati</taxon>
        <taxon>Pseudomonadota</taxon>
        <taxon>Betaproteobacteria</taxon>
        <taxon>Neisseriales</taxon>
        <taxon>Neisseriaceae</taxon>
        <taxon>Neisseria</taxon>
    </lineage>
</organism>
<dbReference type="Proteomes" id="UP000254055">
    <property type="component" value="Unassembled WGS sequence"/>
</dbReference>